<dbReference type="AlphaFoldDB" id="A0AA50DPS5"/>
<proteinExistence type="predicted"/>
<dbReference type="RefSeq" id="WP_306211317.1">
    <property type="nucleotide sequence ID" value="NZ_CP132353.1"/>
</dbReference>
<gene>
    <name evidence="2" type="ORF">Q3V30_05680</name>
</gene>
<reference evidence="2 3" key="1">
    <citation type="submission" date="2023-07" db="EMBL/GenBank/DDBJ databases">
        <title>Pathogenic bacteria of pear tree diseases.</title>
        <authorList>
            <person name="Zhang Z."/>
            <person name="He L."/>
            <person name="Huang R."/>
        </authorList>
    </citation>
    <scope>NUCLEOTIDE SEQUENCE [LARGE SCALE GENOMIC DNA]</scope>
    <source>
        <strain evidence="2 3">DE2</strain>
    </source>
</reference>
<dbReference type="KEGG" id="epi:Q3V30_05680"/>
<protein>
    <submittedName>
        <fullName evidence="2">Uncharacterized protein</fullName>
    </submittedName>
</protein>
<dbReference type="Proteomes" id="UP001228139">
    <property type="component" value="Chromosome"/>
</dbReference>
<keyword evidence="3" id="KW-1185">Reference proteome</keyword>
<evidence type="ECO:0000313" key="2">
    <source>
        <dbReference type="EMBL" id="WLS79981.1"/>
    </source>
</evidence>
<name>A0AA50DPS5_9GAMM</name>
<evidence type="ECO:0000313" key="3">
    <source>
        <dbReference type="Proteomes" id="UP001228139"/>
    </source>
</evidence>
<organism evidence="2 3">
    <name type="scientific">Erwinia pyri</name>
    <dbReference type="NCBI Taxonomy" id="3062598"/>
    <lineage>
        <taxon>Bacteria</taxon>
        <taxon>Pseudomonadati</taxon>
        <taxon>Pseudomonadota</taxon>
        <taxon>Gammaproteobacteria</taxon>
        <taxon>Enterobacterales</taxon>
        <taxon>Erwiniaceae</taxon>
        <taxon>Erwinia</taxon>
    </lineage>
</organism>
<feature type="region of interest" description="Disordered" evidence="1">
    <location>
        <begin position="190"/>
        <end position="214"/>
    </location>
</feature>
<accession>A0AA50DPS5</accession>
<dbReference type="EMBL" id="CP132353">
    <property type="protein sequence ID" value="WLS79981.1"/>
    <property type="molecule type" value="Genomic_DNA"/>
</dbReference>
<sequence length="299" mass="31119">METGASADPCLNAELTTHPLLKIAGAQAGQNELSNNMFGVTGMLSRMLAQETLNSAAMAEAGKGGANEQAALALTKKVKEGLDAVCAANPSCLLMAIVSAQSQQHADGAGSKTETVPVNDDLTGGRLVNPAQDENKGTSLVTPDQSGDRGAGHTGNTEGAPDTGGNSTVTPIPEQNKDDLAYLAEGRDNRLPIPEPTVASNGLKIESNSKHTPGAQGFRLNAGIEPKNSLELFENSISTKDPKIRLSIDGEGNIHRFFNTSKDGTGTFHWSGSTGDGKNALGNRELGSFNKEVKELRGK</sequence>
<feature type="region of interest" description="Disordered" evidence="1">
    <location>
        <begin position="106"/>
        <end position="174"/>
    </location>
</feature>
<evidence type="ECO:0000256" key="1">
    <source>
        <dbReference type="SAM" id="MobiDB-lite"/>
    </source>
</evidence>